<dbReference type="Ensembl" id="ENSSCAT00000018522.1">
    <property type="protein sequence ID" value="ENSSCAP00000016536.1"/>
    <property type="gene ID" value="ENSSCAG00000012073.1"/>
</dbReference>
<sequence>EGKHHLIFWLHKSTRKLTCWSCELTAPAYRCNSGTDKCPSKKHSCSYLLRHTGDVFVYTGRDCSLGKNPMILLLNKTSESHLSIYPNYILQMF</sequence>
<name>A0A8C9NEN8_SERCA</name>
<reference evidence="1" key="2">
    <citation type="submission" date="2025-09" db="UniProtKB">
        <authorList>
            <consortium name="Ensembl"/>
        </authorList>
    </citation>
    <scope>IDENTIFICATION</scope>
</reference>
<keyword evidence="2" id="KW-1185">Reference proteome</keyword>
<proteinExistence type="predicted"/>
<organism evidence="1 2">
    <name type="scientific">Serinus canaria</name>
    <name type="common">Island canary</name>
    <name type="synonym">Fringilla canaria</name>
    <dbReference type="NCBI Taxonomy" id="9135"/>
    <lineage>
        <taxon>Eukaryota</taxon>
        <taxon>Metazoa</taxon>
        <taxon>Chordata</taxon>
        <taxon>Craniata</taxon>
        <taxon>Vertebrata</taxon>
        <taxon>Euteleostomi</taxon>
        <taxon>Archelosauria</taxon>
        <taxon>Archosauria</taxon>
        <taxon>Dinosauria</taxon>
        <taxon>Saurischia</taxon>
        <taxon>Theropoda</taxon>
        <taxon>Coelurosauria</taxon>
        <taxon>Aves</taxon>
        <taxon>Neognathae</taxon>
        <taxon>Neoaves</taxon>
        <taxon>Telluraves</taxon>
        <taxon>Australaves</taxon>
        <taxon>Passeriformes</taxon>
        <taxon>Passeroidea</taxon>
        <taxon>Fringillidae</taxon>
        <taxon>Carduelinae</taxon>
        <taxon>Serinus</taxon>
    </lineage>
</organism>
<accession>A0A8C9NEN8</accession>
<protein>
    <submittedName>
        <fullName evidence="1">Uncharacterized protein</fullName>
    </submittedName>
</protein>
<reference evidence="1" key="1">
    <citation type="submission" date="2025-08" db="UniProtKB">
        <authorList>
            <consortium name="Ensembl"/>
        </authorList>
    </citation>
    <scope>IDENTIFICATION</scope>
</reference>
<evidence type="ECO:0000313" key="1">
    <source>
        <dbReference type="Ensembl" id="ENSSCAP00000016536.1"/>
    </source>
</evidence>
<dbReference type="AlphaFoldDB" id="A0A8C9NEN8"/>
<evidence type="ECO:0000313" key="2">
    <source>
        <dbReference type="Proteomes" id="UP000694409"/>
    </source>
</evidence>
<dbReference type="Proteomes" id="UP000694409">
    <property type="component" value="Unassembled WGS sequence"/>
</dbReference>